<reference evidence="1" key="1">
    <citation type="submission" date="2021-03" db="EMBL/GenBank/DDBJ databases">
        <title>Draft genome sequence of rust myrtle Austropuccinia psidii MF-1, a brazilian biotype.</title>
        <authorList>
            <person name="Quecine M.C."/>
            <person name="Pachon D.M.R."/>
            <person name="Bonatelli M.L."/>
            <person name="Correr F.H."/>
            <person name="Franceschini L.M."/>
            <person name="Leite T.F."/>
            <person name="Margarido G.R.A."/>
            <person name="Almeida C.A."/>
            <person name="Ferrarezi J.A."/>
            <person name="Labate C.A."/>
        </authorList>
    </citation>
    <scope>NUCLEOTIDE SEQUENCE</scope>
    <source>
        <strain evidence="1">MF-1</strain>
    </source>
</reference>
<evidence type="ECO:0000313" key="1">
    <source>
        <dbReference type="EMBL" id="MBW0482684.1"/>
    </source>
</evidence>
<accession>A0A9Q3CCI8</accession>
<proteinExistence type="predicted"/>
<name>A0A9Q3CCI8_9BASI</name>
<comment type="caution">
    <text evidence="1">The sequence shown here is derived from an EMBL/GenBank/DDBJ whole genome shotgun (WGS) entry which is preliminary data.</text>
</comment>
<dbReference type="EMBL" id="AVOT02006890">
    <property type="protein sequence ID" value="MBW0482684.1"/>
    <property type="molecule type" value="Genomic_DNA"/>
</dbReference>
<sequence length="141" mass="16133">MKENNWCRFLAVRGPENALKAYFLTKEQSPTTINPLQRSTGDTIAKMGKIAEILFHGTSEIKNVSEMGKINLNESYLQGEPFFPITRLEGVKGMDHILKQISDSSDDIPNEILKRAKTQLTSHLDQIIKIFVKKCYFSQQW</sequence>
<keyword evidence="2" id="KW-1185">Reference proteome</keyword>
<dbReference type="Proteomes" id="UP000765509">
    <property type="component" value="Unassembled WGS sequence"/>
</dbReference>
<evidence type="ECO:0000313" key="2">
    <source>
        <dbReference type="Proteomes" id="UP000765509"/>
    </source>
</evidence>
<dbReference type="AlphaFoldDB" id="A0A9Q3CCI8"/>
<gene>
    <name evidence="1" type="ORF">O181_022399</name>
</gene>
<organism evidence="1 2">
    <name type="scientific">Austropuccinia psidii MF-1</name>
    <dbReference type="NCBI Taxonomy" id="1389203"/>
    <lineage>
        <taxon>Eukaryota</taxon>
        <taxon>Fungi</taxon>
        <taxon>Dikarya</taxon>
        <taxon>Basidiomycota</taxon>
        <taxon>Pucciniomycotina</taxon>
        <taxon>Pucciniomycetes</taxon>
        <taxon>Pucciniales</taxon>
        <taxon>Sphaerophragmiaceae</taxon>
        <taxon>Austropuccinia</taxon>
    </lineage>
</organism>
<protein>
    <submittedName>
        <fullName evidence="1">Uncharacterized protein</fullName>
    </submittedName>
</protein>